<dbReference type="PIRSF" id="PIRSF018266">
    <property type="entry name" value="FecR"/>
    <property type="match status" value="1"/>
</dbReference>
<dbReference type="RefSeq" id="WP_138216528.1">
    <property type="nucleotide sequence ID" value="NZ_VASG01000009.1"/>
</dbReference>
<dbReference type="Pfam" id="PF16220">
    <property type="entry name" value="DUF4880"/>
    <property type="match status" value="1"/>
</dbReference>
<evidence type="ECO:0000313" key="3">
    <source>
        <dbReference type="EMBL" id="TLP69932.1"/>
    </source>
</evidence>
<dbReference type="GO" id="GO:0016989">
    <property type="term" value="F:sigma factor antagonist activity"/>
    <property type="evidence" value="ECO:0007669"/>
    <property type="project" value="TreeGrafter"/>
</dbReference>
<evidence type="ECO:0000259" key="1">
    <source>
        <dbReference type="Pfam" id="PF04773"/>
    </source>
</evidence>
<dbReference type="Pfam" id="PF04773">
    <property type="entry name" value="FecR"/>
    <property type="match status" value="1"/>
</dbReference>
<dbReference type="Proteomes" id="UP000307510">
    <property type="component" value="Unassembled WGS sequence"/>
</dbReference>
<protein>
    <submittedName>
        <fullName evidence="3">DUF4880 domain-containing protein</fullName>
    </submittedName>
</protein>
<dbReference type="AlphaFoldDB" id="A0A5R8ZU76"/>
<evidence type="ECO:0000259" key="2">
    <source>
        <dbReference type="Pfam" id="PF16220"/>
    </source>
</evidence>
<dbReference type="InterPro" id="IPR012373">
    <property type="entry name" value="Ferrdict_sens_TM"/>
</dbReference>
<proteinExistence type="predicted"/>
<feature type="domain" description="FecR protein" evidence="1">
    <location>
        <begin position="108"/>
        <end position="198"/>
    </location>
</feature>
<evidence type="ECO:0000313" key="4">
    <source>
        <dbReference type="Proteomes" id="UP000307510"/>
    </source>
</evidence>
<comment type="caution">
    <text evidence="3">The sequence shown here is derived from an EMBL/GenBank/DDBJ whole genome shotgun (WGS) entry which is preliminary data.</text>
</comment>
<dbReference type="PANTHER" id="PTHR30273">
    <property type="entry name" value="PERIPLASMIC SIGNAL SENSOR AND SIGMA FACTOR ACTIVATOR FECR-RELATED"/>
    <property type="match status" value="1"/>
</dbReference>
<dbReference type="EMBL" id="VASG01000009">
    <property type="protein sequence ID" value="TLP69932.1"/>
    <property type="molecule type" value="Genomic_DNA"/>
</dbReference>
<gene>
    <name evidence="3" type="ORF">FEA48_26865</name>
</gene>
<sequence length="311" mass="34232">MREQPLDPGILGEAADWLVRLNEHPASSADLQAIEQWRARSAQHAEAWRRAEALLGLRQLPPGLGRHSLQRSGLSRRQMLNRLGVLMAVAPAAWLAARQLPWAEWNADLRTAVGERKHLRLPDGSQLTLNTDSAVNVAFNARERRLSLLEGEILVDALPDPRPFLVDSRHGLLRTEAARFSLRDLGNACRVAVLDKEVNVELPGHASQTVGAGQQLVFGAQGFQPLQTADANASAWENGMLLAQGMRLDDLLAELGRYRSGFLRCDPRLANLRVTGAIPLGDSDAGLALLADMLPVKLRRMTRYWVTVEPA</sequence>
<reference evidence="3 4" key="1">
    <citation type="submission" date="2019-05" db="EMBL/GenBank/DDBJ databases">
        <authorList>
            <person name="Moore K."/>
            <person name="O'Neill P."/>
            <person name="Farbos A."/>
            <person name="Studholme D.J."/>
        </authorList>
    </citation>
    <scope>NUCLEOTIDE SEQUENCE [LARGE SCALE GENOMIC DNA]</scope>
    <source>
        <strain evidence="3 4">DSM 9128</strain>
    </source>
</reference>
<accession>A0A5R8ZU76</accession>
<dbReference type="InterPro" id="IPR032623">
    <property type="entry name" value="FecR_N"/>
</dbReference>
<dbReference type="Gene3D" id="2.60.120.1440">
    <property type="match status" value="1"/>
</dbReference>
<feature type="domain" description="FecR N-terminal" evidence="2">
    <location>
        <begin position="13"/>
        <end position="54"/>
    </location>
</feature>
<organism evidence="3 4">
    <name type="scientific">Pseudomonas nitroreducens</name>
    <dbReference type="NCBI Taxonomy" id="46680"/>
    <lineage>
        <taxon>Bacteria</taxon>
        <taxon>Pseudomonadati</taxon>
        <taxon>Pseudomonadota</taxon>
        <taxon>Gammaproteobacteria</taxon>
        <taxon>Pseudomonadales</taxon>
        <taxon>Pseudomonadaceae</taxon>
        <taxon>Pseudomonas</taxon>
    </lineage>
</organism>
<dbReference type="InterPro" id="IPR006860">
    <property type="entry name" value="FecR"/>
</dbReference>
<name>A0A5R8ZU76_PSENT</name>
<dbReference type="PANTHER" id="PTHR30273:SF2">
    <property type="entry name" value="PROTEIN FECR"/>
    <property type="match status" value="1"/>
</dbReference>
<reference evidence="4" key="2">
    <citation type="submission" date="2019-06" db="EMBL/GenBank/DDBJ databases">
        <title>AzeR, a transcriptional regulator that responds to azelaic acid in Pseudomonas nitroreducens.</title>
        <authorList>
            <person name="Bez C."/>
            <person name="Javvadi S.G."/>
            <person name="Bertani I."/>
            <person name="Devescovi G."/>
            <person name="Studholme D.J."/>
            <person name="Geller A."/>
            <person name="Levy A."/>
            <person name="Venturi V."/>
        </authorList>
    </citation>
    <scope>NUCLEOTIDE SEQUENCE [LARGE SCALE GENOMIC DNA]</scope>
    <source>
        <strain evidence="4">DSM 9128</strain>
    </source>
</reference>